<dbReference type="STRING" id="1293054.HSACCH_00843"/>
<gene>
    <name evidence="10" type="ORF">HSACCH_00843</name>
</gene>
<protein>
    <recommendedName>
        <fullName evidence="6">ATP:glycerol 3-phosphotransferase</fullName>
    </recommendedName>
</protein>
<evidence type="ECO:0000259" key="8">
    <source>
        <dbReference type="Pfam" id="PF00370"/>
    </source>
</evidence>
<accession>M5DZX2</accession>
<keyword evidence="4 7" id="KW-0418">Kinase</keyword>
<dbReference type="OrthoDB" id="9805576at2"/>
<keyword evidence="3" id="KW-0547">Nucleotide-binding</keyword>
<name>M5DZX2_9FIRM</name>
<dbReference type="AlphaFoldDB" id="M5DZX2"/>
<evidence type="ECO:0000313" key="11">
    <source>
        <dbReference type="Proteomes" id="UP000012063"/>
    </source>
</evidence>
<dbReference type="RefSeq" id="WP_005488099.1">
    <property type="nucleotide sequence ID" value="NZ_CAUI01000005.1"/>
</dbReference>
<proteinExistence type="inferred from homology"/>
<dbReference type="GO" id="GO:0004370">
    <property type="term" value="F:glycerol kinase activity"/>
    <property type="evidence" value="ECO:0007669"/>
    <property type="project" value="TreeGrafter"/>
</dbReference>
<dbReference type="InterPro" id="IPR018485">
    <property type="entry name" value="FGGY_C"/>
</dbReference>
<evidence type="ECO:0000256" key="1">
    <source>
        <dbReference type="ARBA" id="ARBA00009156"/>
    </source>
</evidence>
<reference evidence="11" key="1">
    <citation type="journal article" date="2013" name="Genome Announc.">
        <title>Genome Sequence of Halanaerobium saccharolyticum subsp. saccharolyticum Strain DSM 6643T, a Halophilic Hydrogen-Producing Bacterium.</title>
        <authorList>
            <person name="Kivisto A."/>
            <person name="Larjo A."/>
            <person name="Ciranna A."/>
            <person name="Santala V."/>
            <person name="Roos C."/>
            <person name="Karp M."/>
        </authorList>
    </citation>
    <scope>NUCLEOTIDE SEQUENCE [LARGE SCALE GENOMIC DNA]</scope>
    <source>
        <strain evidence="11">DSM 6643</strain>
    </source>
</reference>
<feature type="domain" description="Carbohydrate kinase FGGY N-terminal" evidence="8">
    <location>
        <begin position="4"/>
        <end position="249"/>
    </location>
</feature>
<dbReference type="PROSITE" id="PS00445">
    <property type="entry name" value="FGGY_KINASES_2"/>
    <property type="match status" value="1"/>
</dbReference>
<dbReference type="eggNOG" id="COG0554">
    <property type="taxonomic scope" value="Bacteria"/>
</dbReference>
<dbReference type="PANTHER" id="PTHR10196:SF69">
    <property type="entry name" value="GLYCEROL KINASE"/>
    <property type="match status" value="1"/>
</dbReference>
<dbReference type="InterPro" id="IPR043129">
    <property type="entry name" value="ATPase_NBD"/>
</dbReference>
<evidence type="ECO:0000256" key="7">
    <source>
        <dbReference type="RuleBase" id="RU003733"/>
    </source>
</evidence>
<dbReference type="PIRSF" id="PIRSF000538">
    <property type="entry name" value="GlpK"/>
    <property type="match status" value="1"/>
</dbReference>
<dbReference type="InterPro" id="IPR000577">
    <property type="entry name" value="Carb_kinase_FGGY"/>
</dbReference>
<evidence type="ECO:0000256" key="4">
    <source>
        <dbReference type="ARBA" id="ARBA00022777"/>
    </source>
</evidence>
<sequence>MKKYVLVIDEGTTGTRSLIFDHDFNIVGQSYQEFTQYTPEENMVEHDAEEIYEKSLENCHKAMAEAEISAEDIDSIGITNQRATCVLWDKNTGKTLDKAIVWQDSRTAKECEELKNSEWGEKARQKTGWEVAPVYSSMMVKWLLENKPEIKAEVEKGDILLGTMDTWLIWKLTGGKKHAVSYSNASVMGSLNLETGEWYQEFLDHLGVPVSIYPEIINDSGDFGETDPEIFGTAVPIRGSIADQHAALFAQECRTAGTAKITNGTGSFVDINIGNQLVIPGAGLNTVIAWKLGDTTTYAVEGYAGTTGSAIQWLKEGMGIISDAAETEAMAESVDDSNGVYFVPALTGLNAPFWDSFARGTIIGITRGTKREHIVRATLEAIAFRIKDICDVVENKANIEMKKVRIDGGVSKNNFLAQRIADILNAQVGRPGSIEATSLGAAQMAGLYTGFWEEEDLDKAVEIERTFMPDLSPEQRKKEYFIWKRAVDRAAKWLDFNLDDI</sequence>
<dbReference type="EMBL" id="CAUI01000005">
    <property type="protein sequence ID" value="CCU78704.1"/>
    <property type="molecule type" value="Genomic_DNA"/>
</dbReference>
<organism evidence="10 11">
    <name type="scientific">Halanaerobium saccharolyticum subsp. saccharolyticum DSM 6643</name>
    <dbReference type="NCBI Taxonomy" id="1293054"/>
    <lineage>
        <taxon>Bacteria</taxon>
        <taxon>Bacillati</taxon>
        <taxon>Bacillota</taxon>
        <taxon>Clostridia</taxon>
        <taxon>Halanaerobiales</taxon>
        <taxon>Halanaerobiaceae</taxon>
        <taxon>Halanaerobium</taxon>
    </lineage>
</organism>
<evidence type="ECO:0000259" key="9">
    <source>
        <dbReference type="Pfam" id="PF02782"/>
    </source>
</evidence>
<evidence type="ECO:0000313" key="10">
    <source>
        <dbReference type="EMBL" id="CCU78704.1"/>
    </source>
</evidence>
<evidence type="ECO:0000256" key="2">
    <source>
        <dbReference type="ARBA" id="ARBA00022679"/>
    </source>
</evidence>
<dbReference type="Proteomes" id="UP000012063">
    <property type="component" value="Unassembled WGS sequence"/>
</dbReference>
<dbReference type="Pfam" id="PF02782">
    <property type="entry name" value="FGGY_C"/>
    <property type="match status" value="1"/>
</dbReference>
<dbReference type="InterPro" id="IPR018483">
    <property type="entry name" value="Carb_kinase_FGGY_CS"/>
</dbReference>
<dbReference type="FunFam" id="3.30.420.40:FF:000104">
    <property type="entry name" value="putative glycerol kinase 5"/>
    <property type="match status" value="1"/>
</dbReference>
<dbReference type="InterPro" id="IPR018484">
    <property type="entry name" value="FGGY_N"/>
</dbReference>
<dbReference type="Pfam" id="PF00370">
    <property type="entry name" value="FGGY_N"/>
    <property type="match status" value="1"/>
</dbReference>
<feature type="domain" description="Carbohydrate kinase FGGY C-terminal" evidence="9">
    <location>
        <begin position="260"/>
        <end position="446"/>
    </location>
</feature>
<dbReference type="CDD" id="cd07769">
    <property type="entry name" value="ASKHA_NBD_FGGY_GK"/>
    <property type="match status" value="1"/>
</dbReference>
<dbReference type="NCBIfam" id="NF000756">
    <property type="entry name" value="PRK00047.1"/>
    <property type="match status" value="1"/>
</dbReference>
<dbReference type="GO" id="GO:0005524">
    <property type="term" value="F:ATP binding"/>
    <property type="evidence" value="ECO:0007669"/>
    <property type="project" value="UniProtKB-KW"/>
</dbReference>
<comment type="similarity">
    <text evidence="1 7">Belongs to the FGGY kinase family.</text>
</comment>
<keyword evidence="5" id="KW-0067">ATP-binding</keyword>
<dbReference type="GO" id="GO:0005829">
    <property type="term" value="C:cytosol"/>
    <property type="evidence" value="ECO:0007669"/>
    <property type="project" value="TreeGrafter"/>
</dbReference>
<dbReference type="InParanoid" id="M5DZX2"/>
<evidence type="ECO:0000256" key="5">
    <source>
        <dbReference type="ARBA" id="ARBA00022840"/>
    </source>
</evidence>
<keyword evidence="11" id="KW-1185">Reference proteome</keyword>
<evidence type="ECO:0000256" key="3">
    <source>
        <dbReference type="ARBA" id="ARBA00022741"/>
    </source>
</evidence>
<dbReference type="SUPFAM" id="SSF53067">
    <property type="entry name" value="Actin-like ATPase domain"/>
    <property type="match status" value="2"/>
</dbReference>
<evidence type="ECO:0000256" key="6">
    <source>
        <dbReference type="ARBA" id="ARBA00043149"/>
    </source>
</evidence>
<dbReference type="GO" id="GO:0019563">
    <property type="term" value="P:glycerol catabolic process"/>
    <property type="evidence" value="ECO:0007669"/>
    <property type="project" value="TreeGrafter"/>
</dbReference>
<keyword evidence="2 7" id="KW-0808">Transferase</keyword>
<comment type="caution">
    <text evidence="10">The sequence shown here is derived from an EMBL/GenBank/DDBJ whole genome shotgun (WGS) entry which is preliminary data.</text>
</comment>
<dbReference type="Gene3D" id="3.30.420.40">
    <property type="match status" value="2"/>
</dbReference>
<dbReference type="PANTHER" id="PTHR10196">
    <property type="entry name" value="SUGAR KINASE"/>
    <property type="match status" value="1"/>
</dbReference>